<evidence type="ECO:0000256" key="3">
    <source>
        <dbReference type="ARBA" id="ARBA00034240"/>
    </source>
</evidence>
<evidence type="ECO:0000256" key="6">
    <source>
        <dbReference type="ARBA" id="ARBA00034316"/>
    </source>
</evidence>
<comment type="catalytic activity">
    <reaction evidence="3">
        <text>3',3',3'-c-tri-AMP + H2O = A[3'-5']pA[3'-5']pAp[3'] + H(+)</text>
        <dbReference type="Rhea" id="RHEA:72859"/>
        <dbReference type="ChEBI" id="CHEBI:15377"/>
        <dbReference type="ChEBI" id="CHEBI:15378"/>
        <dbReference type="ChEBI" id="CHEBI:192523"/>
        <dbReference type="ChEBI" id="CHEBI:192530"/>
    </reaction>
    <physiologicalReaction direction="left-to-right" evidence="3">
        <dbReference type="Rhea" id="RHEA:72860"/>
    </physiologicalReaction>
</comment>
<evidence type="ECO:0000259" key="9">
    <source>
        <dbReference type="Pfam" id="PF23474"/>
    </source>
</evidence>
<dbReference type="Proteomes" id="UP000222894">
    <property type="component" value="Genome"/>
</dbReference>
<keyword evidence="1" id="KW-0378">Hydrolase</keyword>
<evidence type="ECO:0000256" key="8">
    <source>
        <dbReference type="ARBA" id="ARBA00048123"/>
    </source>
</evidence>
<reference evidence="10 11" key="1">
    <citation type="journal article" date="2017" name="Sci. Rep.">
        <title>Characterization and diversity of phages infecting Aeromonas salmonicida subsp. salmonicida.</title>
        <authorList>
            <person name="Vincent A.T."/>
            <person name="Paquet V.E."/>
            <person name="Bernatchez A."/>
            <person name="Tremblay D.M."/>
            <person name="Moineau S."/>
            <person name="Charette S.J."/>
        </authorList>
    </citation>
    <scope>NUCLEOTIDE SEQUENCE [LARGE SCALE GENOMIC DNA]</scope>
</reference>
<dbReference type="EMBL" id="KY290948">
    <property type="protein sequence ID" value="APU00603.1"/>
    <property type="molecule type" value="Genomic_DNA"/>
</dbReference>
<dbReference type="GO" id="GO:0016787">
    <property type="term" value="F:hydrolase activity"/>
    <property type="evidence" value="ECO:0007669"/>
    <property type="project" value="UniProtKB-KW"/>
</dbReference>
<dbReference type="Pfam" id="PF23474">
    <property type="entry name" value="Acb1"/>
    <property type="match status" value="1"/>
</dbReference>
<organism evidence="10 11">
    <name type="scientific">Aeromonas phage 44RR2.8t.2</name>
    <dbReference type="NCBI Taxonomy" id="1932900"/>
    <lineage>
        <taxon>Viruses</taxon>
        <taxon>Duplodnaviria</taxon>
        <taxon>Heunggongvirae</taxon>
        <taxon>Uroviricota</taxon>
        <taxon>Caudoviricetes</taxon>
        <taxon>Pantevenvirales</taxon>
        <taxon>Straboviridae</taxon>
        <taxon>Biquartavirus</taxon>
        <taxon>Biquartavirus 44RR2</taxon>
    </lineage>
</organism>
<comment type="catalytic activity">
    <reaction evidence="8">
        <text>3',3'-cUAMP + H2O = U[3'-5']pAp[3'] + H(+)</text>
        <dbReference type="Rhea" id="RHEA:72835"/>
        <dbReference type="ChEBI" id="CHEBI:15377"/>
        <dbReference type="ChEBI" id="CHEBI:15378"/>
        <dbReference type="ChEBI" id="CHEBI:143809"/>
        <dbReference type="ChEBI" id="CHEBI:192498"/>
    </reaction>
    <physiologicalReaction direction="left-to-right" evidence="8">
        <dbReference type="Rhea" id="RHEA:72836"/>
    </physiologicalReaction>
</comment>
<protein>
    <recommendedName>
        <fullName evidence="7">Anti-CBASS protein Acb1</fullName>
    </recommendedName>
</protein>
<evidence type="ECO:0000256" key="2">
    <source>
        <dbReference type="ARBA" id="ARBA00034233"/>
    </source>
</evidence>
<evidence type="ECO:0000256" key="7">
    <source>
        <dbReference type="ARBA" id="ARBA00034343"/>
    </source>
</evidence>
<comment type="catalytic activity">
    <reaction evidence="2">
        <text>3',3',3'-cAAG + H2O = G[3'-5']pA[3'-5']pAp[3'] + H(+)</text>
        <dbReference type="Rhea" id="RHEA:72863"/>
        <dbReference type="ChEBI" id="CHEBI:15377"/>
        <dbReference type="ChEBI" id="CHEBI:15378"/>
        <dbReference type="ChEBI" id="CHEBI:143810"/>
        <dbReference type="ChEBI" id="CHEBI:192532"/>
    </reaction>
    <physiologicalReaction direction="left-to-right" evidence="2">
        <dbReference type="Rhea" id="RHEA:72864"/>
    </physiologicalReaction>
</comment>
<evidence type="ECO:0000256" key="5">
    <source>
        <dbReference type="ARBA" id="ARBA00034283"/>
    </source>
</evidence>
<evidence type="ECO:0000313" key="11">
    <source>
        <dbReference type="Proteomes" id="UP000222894"/>
    </source>
</evidence>
<dbReference type="InterPro" id="IPR009097">
    <property type="entry name" value="Cyclic_Pdiesterase"/>
</dbReference>
<comment type="catalytic activity">
    <reaction evidence="4">
        <text>3',3',3'-cAAG + H2O = A[3'-5']pG[3'-5']pAp[3'] + H(+)</text>
        <dbReference type="Rhea" id="RHEA:72867"/>
        <dbReference type="ChEBI" id="CHEBI:15377"/>
        <dbReference type="ChEBI" id="CHEBI:15378"/>
        <dbReference type="ChEBI" id="CHEBI:143810"/>
        <dbReference type="ChEBI" id="CHEBI:192533"/>
    </reaction>
    <physiologicalReaction direction="left-to-right" evidence="4">
        <dbReference type="Rhea" id="RHEA:72868"/>
    </physiologicalReaction>
</comment>
<sequence>METPVGTYVACRFSEETLDAIQKIQEALPIFNPVPRDELHSTIIYSREEIPFIPSDMPTLLANSAELRVFETPTKNVLVLAFESSHMNKRFAQGMLLGASYDFDEYIPHITIAKDVGSSSFMGSYEFPIVSSHEYMEALDAD</sequence>
<comment type="catalytic activity">
    <reaction evidence="5">
        <text>3',3'-cGAMP + H2O = G[3'-5']pAp[3'] + H(+)</text>
        <dbReference type="Rhea" id="RHEA:72831"/>
        <dbReference type="ChEBI" id="CHEBI:15377"/>
        <dbReference type="ChEBI" id="CHEBI:15378"/>
        <dbReference type="ChEBI" id="CHEBI:71501"/>
        <dbReference type="ChEBI" id="CHEBI:192497"/>
    </reaction>
    <physiologicalReaction direction="left-to-right" evidence="5">
        <dbReference type="Rhea" id="RHEA:72832"/>
    </physiologicalReaction>
</comment>
<proteinExistence type="inferred from homology"/>
<evidence type="ECO:0000313" key="10">
    <source>
        <dbReference type="EMBL" id="APU00603.1"/>
    </source>
</evidence>
<name>A0A219YA78_9CAUD</name>
<accession>A0A219YA78</accession>
<dbReference type="SUPFAM" id="SSF55144">
    <property type="entry name" value="LigT-like"/>
    <property type="match status" value="1"/>
</dbReference>
<dbReference type="InterPro" id="IPR056175">
    <property type="entry name" value="Acb1-like_C"/>
</dbReference>
<evidence type="ECO:0000256" key="1">
    <source>
        <dbReference type="ARBA" id="ARBA00022801"/>
    </source>
</evidence>
<evidence type="ECO:0000256" key="4">
    <source>
        <dbReference type="ARBA" id="ARBA00034244"/>
    </source>
</evidence>
<comment type="similarity">
    <text evidence="6">Belongs to the anti-CBASS protein Acb1 family.</text>
</comment>
<feature type="domain" description="Anti-CBASS protein Acb1-like C-terminal" evidence="9">
    <location>
        <begin position="6"/>
        <end position="142"/>
    </location>
</feature>